<dbReference type="Pfam" id="PF07676">
    <property type="entry name" value="PD40"/>
    <property type="match status" value="2"/>
</dbReference>
<dbReference type="SUPFAM" id="SSF82171">
    <property type="entry name" value="DPP6 N-terminal domain-like"/>
    <property type="match status" value="1"/>
</dbReference>
<dbReference type="EMBL" id="WMBF01000057">
    <property type="protein sequence ID" value="MBW5421612.1"/>
    <property type="molecule type" value="Genomic_DNA"/>
</dbReference>
<dbReference type="RefSeq" id="WP_219688096.1">
    <property type="nucleotide sequence ID" value="NZ_WMBF01000057.1"/>
</dbReference>
<evidence type="ECO:0000313" key="3">
    <source>
        <dbReference type="EMBL" id="MBW5421612.1"/>
    </source>
</evidence>
<dbReference type="Gene3D" id="2.120.10.30">
    <property type="entry name" value="TolB, C-terminal domain"/>
    <property type="match status" value="1"/>
</dbReference>
<comment type="similarity">
    <text evidence="1">Belongs to the TolB family.</text>
</comment>
<evidence type="ECO:0000313" key="4">
    <source>
        <dbReference type="Proteomes" id="UP001197114"/>
    </source>
</evidence>
<dbReference type="InterPro" id="IPR011042">
    <property type="entry name" value="6-blade_b-propeller_TolB-like"/>
</dbReference>
<dbReference type="PANTHER" id="PTHR36842">
    <property type="entry name" value="PROTEIN TOLB HOMOLOG"/>
    <property type="match status" value="1"/>
</dbReference>
<protein>
    <submittedName>
        <fullName evidence="3">Uncharacterized protein</fullName>
    </submittedName>
</protein>
<comment type="caution">
    <text evidence="3">The sequence shown here is derived from an EMBL/GenBank/DDBJ whole genome shotgun (WGS) entry which is preliminary data.</text>
</comment>
<evidence type="ECO:0000256" key="1">
    <source>
        <dbReference type="ARBA" id="ARBA00009820"/>
    </source>
</evidence>
<organism evidence="3 4">
    <name type="scientific">Streptomyces anatolicus</name>
    <dbReference type="NCBI Taxonomy" id="2675858"/>
    <lineage>
        <taxon>Bacteria</taxon>
        <taxon>Bacillati</taxon>
        <taxon>Actinomycetota</taxon>
        <taxon>Actinomycetes</taxon>
        <taxon>Kitasatosporales</taxon>
        <taxon>Streptomycetaceae</taxon>
        <taxon>Streptomyces</taxon>
    </lineage>
</organism>
<sequence length="427" mass="45389">MTAAVTLTATLPLLGAAPAPAAAHWRSPAPRTEIISTAADGTRGDARSIAPEISHNGRYVAFDSEASNLIPDDTNGRGDVFVRDRRTGSLTRAGVADDGSQSQEGSWYGALSGDGRVVGFSSEDPALAPGERPADGDYAYVRDLREGRTEFVGIGPDGAAFRRSSLAALSGDGRYAAFFGYVEVPGPPFSKATLYLRDRERGTTEQISEPLAPGPLLSDVTLSADGRRVAFRVYDDSRVNMASAVYVRDRRTGRLDVVDHTPGDPAPVSRWYGQPSLSADGRFIAYVTNRDGKPANHPYALWEVFVHDLHTGRTVLASTAPDGGPLDKAARSPRISPDGRYVAYTTGACATAEPGCGSAAYLRDLRQQGLAATRRVSVAADGGFPDYGAEAPVPARGGCRVAFQSDSTNLVPDHPDRTTDIYVRRLC</sequence>
<accession>A0ABS6YJP9</accession>
<dbReference type="InterPro" id="IPR011659">
    <property type="entry name" value="WD40"/>
</dbReference>
<gene>
    <name evidence="3" type="ORF">GKQ77_08530</name>
</gene>
<evidence type="ECO:0000256" key="2">
    <source>
        <dbReference type="SAM" id="SignalP"/>
    </source>
</evidence>
<feature type="signal peptide" evidence="2">
    <location>
        <begin position="1"/>
        <end position="21"/>
    </location>
</feature>
<feature type="chain" id="PRO_5047252954" evidence="2">
    <location>
        <begin position="22"/>
        <end position="427"/>
    </location>
</feature>
<keyword evidence="4" id="KW-1185">Reference proteome</keyword>
<reference evidence="3 4" key="1">
    <citation type="submission" date="2019-11" db="EMBL/GenBank/DDBJ databases">
        <authorList>
            <person name="Ay H."/>
        </authorList>
    </citation>
    <scope>NUCLEOTIDE SEQUENCE [LARGE SCALE GENOMIC DNA]</scope>
    <source>
        <strain evidence="3 4">BG9H</strain>
    </source>
</reference>
<keyword evidence="2" id="KW-0732">Signal</keyword>
<dbReference type="Proteomes" id="UP001197114">
    <property type="component" value="Unassembled WGS sequence"/>
</dbReference>
<name>A0ABS6YJP9_9ACTN</name>
<proteinExistence type="inferred from homology"/>